<dbReference type="Gene3D" id="3.30.70.1430">
    <property type="entry name" value="Multidrug efflux transporter AcrB pore domain"/>
    <property type="match status" value="1"/>
</dbReference>
<sequence>MAKILHRSLRWIVIYVLLLGGMVFLFLRLPTSFLPLEDRGMFTTSVQLPSGSTQQQTLKVVEQIEKYYFTHEKDNIMSVFATVGSGPGGNGQNVARMFIRLKDWSERDSKTGTSFAIIERATKAFNKIKEARVIASN</sequence>
<evidence type="ECO:0000313" key="3">
    <source>
        <dbReference type="EMBL" id="STK93982.1"/>
    </source>
</evidence>
<gene>
    <name evidence="2" type="primary">acrD_2</name>
    <name evidence="3" type="ORF">NCTC8179_04500</name>
    <name evidence="2" type="ORF">NCTC8622_03580</name>
</gene>
<dbReference type="EMBL" id="UGCP01000002">
    <property type="protein sequence ID" value="STI84516.1"/>
    <property type="molecule type" value="Genomic_DNA"/>
</dbReference>
<reference evidence="4 5" key="1">
    <citation type="submission" date="2018-06" db="EMBL/GenBank/DDBJ databases">
        <authorList>
            <consortium name="Pathogen Informatics"/>
            <person name="Doyle S."/>
        </authorList>
    </citation>
    <scope>NUCLEOTIDE SEQUENCE [LARGE SCALE GENOMIC DNA]</scope>
    <source>
        <strain evidence="3 5">NCTC8179</strain>
        <strain evidence="2 4">NCTC8622</strain>
    </source>
</reference>
<keyword evidence="1" id="KW-1133">Transmembrane helix</keyword>
<feature type="transmembrane region" description="Helical" evidence="1">
    <location>
        <begin position="12"/>
        <end position="29"/>
    </location>
</feature>
<evidence type="ECO:0000313" key="5">
    <source>
        <dbReference type="Proteomes" id="UP000255543"/>
    </source>
</evidence>
<dbReference type="PRINTS" id="PR00702">
    <property type="entry name" value="ACRIFLAVINRP"/>
</dbReference>
<dbReference type="Pfam" id="PF00873">
    <property type="entry name" value="ACR_tran"/>
    <property type="match status" value="1"/>
</dbReference>
<keyword evidence="1" id="KW-0812">Transmembrane</keyword>
<organism evidence="2 4">
    <name type="scientific">Escherichia coli</name>
    <dbReference type="NCBI Taxonomy" id="562"/>
    <lineage>
        <taxon>Bacteria</taxon>
        <taxon>Pseudomonadati</taxon>
        <taxon>Pseudomonadota</taxon>
        <taxon>Gammaproteobacteria</taxon>
        <taxon>Enterobacterales</taxon>
        <taxon>Enterobacteriaceae</taxon>
        <taxon>Escherichia</taxon>
    </lineage>
</organism>
<dbReference type="GO" id="GO:0042910">
    <property type="term" value="F:xenobiotic transmembrane transporter activity"/>
    <property type="evidence" value="ECO:0007669"/>
    <property type="project" value="TreeGrafter"/>
</dbReference>
<name>A0A376U4W9_ECOLX</name>
<dbReference type="PANTHER" id="PTHR32063:SF32">
    <property type="entry name" value="AMINOGLYCOSIDE EFFLUX PUMP-RELATED"/>
    <property type="match status" value="1"/>
</dbReference>
<dbReference type="AlphaFoldDB" id="A0A376U4W9"/>
<dbReference type="GO" id="GO:0005886">
    <property type="term" value="C:plasma membrane"/>
    <property type="evidence" value="ECO:0007669"/>
    <property type="project" value="TreeGrafter"/>
</dbReference>
<accession>A0A376U4W9</accession>
<evidence type="ECO:0000256" key="1">
    <source>
        <dbReference type="SAM" id="Phobius"/>
    </source>
</evidence>
<dbReference type="Proteomes" id="UP000255543">
    <property type="component" value="Unassembled WGS sequence"/>
</dbReference>
<proteinExistence type="predicted"/>
<protein>
    <submittedName>
        <fullName evidence="2">Putative multidrug efflux pump</fullName>
    </submittedName>
</protein>
<dbReference type="FunFam" id="3.30.70.1430:FF:000002">
    <property type="entry name" value="Efflux pump membrane transporter"/>
    <property type="match status" value="1"/>
</dbReference>
<dbReference type="SUPFAM" id="SSF82693">
    <property type="entry name" value="Multidrug efflux transporter AcrB pore domain, PN1, PN2, PC1 and PC2 subdomains"/>
    <property type="match status" value="1"/>
</dbReference>
<dbReference type="Proteomes" id="UP000254079">
    <property type="component" value="Unassembled WGS sequence"/>
</dbReference>
<dbReference type="InterPro" id="IPR001036">
    <property type="entry name" value="Acrflvin-R"/>
</dbReference>
<dbReference type="PANTHER" id="PTHR32063">
    <property type="match status" value="1"/>
</dbReference>
<evidence type="ECO:0000313" key="4">
    <source>
        <dbReference type="Proteomes" id="UP000254079"/>
    </source>
</evidence>
<dbReference type="EMBL" id="UGEB01000001">
    <property type="protein sequence ID" value="STK93982.1"/>
    <property type="molecule type" value="Genomic_DNA"/>
</dbReference>
<evidence type="ECO:0000313" key="2">
    <source>
        <dbReference type="EMBL" id="STI84516.1"/>
    </source>
</evidence>
<keyword evidence="1" id="KW-0472">Membrane</keyword>